<dbReference type="EMBL" id="SSNZ01000002">
    <property type="protein sequence ID" value="THF51513.1"/>
    <property type="molecule type" value="Genomic_DNA"/>
</dbReference>
<comment type="caution">
    <text evidence="2">The sequence shown here is derived from an EMBL/GenBank/DDBJ whole genome shotgun (WGS) entry which is preliminary data.</text>
</comment>
<organism evidence="2 3">
    <name type="scientific">Flavobacterium supellecticarium</name>
    <dbReference type="NCBI Taxonomy" id="2565924"/>
    <lineage>
        <taxon>Bacteria</taxon>
        <taxon>Pseudomonadati</taxon>
        <taxon>Bacteroidota</taxon>
        <taxon>Flavobacteriia</taxon>
        <taxon>Flavobacteriales</taxon>
        <taxon>Flavobacteriaceae</taxon>
        <taxon>Flavobacterium</taxon>
    </lineage>
</organism>
<name>A0A4S3ZZS8_9FLAO</name>
<dbReference type="Pfam" id="PF14113">
    <property type="entry name" value="Tae4"/>
    <property type="match status" value="1"/>
</dbReference>
<evidence type="ECO:0000313" key="2">
    <source>
        <dbReference type="EMBL" id="THF51513.1"/>
    </source>
</evidence>
<sequence>MKRQLRRWEIGGILCFVPLFIACEPESFTEPKSKNTTRIVSKTLSLGELQYESEVMEKLETLLPGFGTEMPYNGEHDFTINTDEVIYIEKGNQHSYTFSVIREEVVPGLENLILNYEQDNYTAYWIRYDFTAVQLAHPENLMSQETRVIITPFDPELSFMSRKRPNPCVKLEKVPVAWNDQGQITHSEWIKVIDQDCLDQLNSGGQTSSTASGDGGSNGGVSNGSWGGWMGTGVNTGVYDPPPATDNSGYTGGSSGGHSGGSGTSVFTLPNVSKITFANYIKKLKVSLRTVVLNPSWWHTTSGKRIVKYLQQHFDTKTGLIDIKASEFATWAIRYLVSHPEVTWEQFENWFMGEVEGNDGEYDSNFWDNPDLTFQQQQLPSFYAFNDAYPRIKGKELAQLIGGDILDLYTKYPNRVRGYCALKVSRALNYSGVTIPHIVTTKDNAGTVSGDDGKYYFLNAKALNKWMQKTFGISPDNPFHIRISGSEGGIKGENFPQLTEGLKGIYSMVAIDNIQETWASGHTDLINNSQCVFGCSFYIEKSQIMPVQYIDI</sequence>
<dbReference type="PROSITE" id="PS51257">
    <property type="entry name" value="PROKAR_LIPOPROTEIN"/>
    <property type="match status" value="1"/>
</dbReference>
<gene>
    <name evidence="2" type="ORF">E6C50_07055</name>
</gene>
<feature type="compositionally biased region" description="Low complexity" evidence="1">
    <location>
        <begin position="203"/>
        <end position="212"/>
    </location>
</feature>
<protein>
    <submittedName>
        <fullName evidence="2">Uncharacterized protein</fullName>
    </submittedName>
</protein>
<evidence type="ECO:0000313" key="3">
    <source>
        <dbReference type="Proteomes" id="UP000307507"/>
    </source>
</evidence>
<feature type="compositionally biased region" description="Gly residues" evidence="1">
    <location>
        <begin position="250"/>
        <end position="260"/>
    </location>
</feature>
<feature type="region of interest" description="Disordered" evidence="1">
    <location>
        <begin position="203"/>
        <end position="260"/>
    </location>
</feature>
<feature type="compositionally biased region" description="Gly residues" evidence="1">
    <location>
        <begin position="213"/>
        <end position="231"/>
    </location>
</feature>
<evidence type="ECO:0000256" key="1">
    <source>
        <dbReference type="SAM" id="MobiDB-lite"/>
    </source>
</evidence>
<dbReference type="AlphaFoldDB" id="A0A4S3ZZS8"/>
<dbReference type="OrthoDB" id="8480759at2"/>
<dbReference type="InterPro" id="IPR025562">
    <property type="entry name" value="Tae4"/>
</dbReference>
<keyword evidence="3" id="KW-1185">Reference proteome</keyword>
<dbReference type="Proteomes" id="UP000307507">
    <property type="component" value="Unassembled WGS sequence"/>
</dbReference>
<dbReference type="Gene3D" id="3.90.1720.70">
    <property type="match status" value="1"/>
</dbReference>
<accession>A0A4S3ZZS8</accession>
<proteinExistence type="predicted"/>
<dbReference type="RefSeq" id="WP_136402498.1">
    <property type="nucleotide sequence ID" value="NZ_SSNZ01000002.1"/>
</dbReference>
<reference evidence="2 3" key="1">
    <citation type="submission" date="2019-04" db="EMBL/GenBank/DDBJ databases">
        <title>Flavobacterium sp. nov. isolated from construction timber.</title>
        <authorList>
            <person name="Lin S.-Y."/>
            <person name="Chang C.-T."/>
            <person name="Young C.-C."/>
        </authorList>
    </citation>
    <scope>NUCLEOTIDE SEQUENCE [LARGE SCALE GENOMIC DNA]</scope>
    <source>
        <strain evidence="2 3">CC-CTC003</strain>
    </source>
</reference>